<evidence type="ECO:0000256" key="4">
    <source>
        <dbReference type="ARBA" id="ARBA00022723"/>
    </source>
</evidence>
<sequence>MSAMKAAVVTEFGKDLGVGTSNEIPEPGRGQALVKLIASGVCHTDLHAAHGDWPVKPKIPLIPGHEGVGVVEKVGEGVTDVEVGQMIGNAWLWSACGECEHCRQGWETLCQSQTYGGYTVDGSFGEYMLVDTKFAARIPDGADPYEIAPVLCAGVTTYKGLKRTEVKPGQWVVISGIGGLGHIAVQYAVAMGMRVVAVDVADDKLALAKKHGAEITVNAFGEDPAEVIQEKIGGSHGVLVTAVHPSAFGQAIGMTRPGGTIVFNGLPPGDFPAPIFDIVLKGLTIRGSIVGTRQDLQEAIDFYAAGKIHPTFTKRPLEDINAIFDEMEHGKIDGRIVIEY</sequence>
<dbReference type="Gene3D" id="3.40.50.720">
    <property type="entry name" value="NAD(P)-binding Rossmann-like Domain"/>
    <property type="match status" value="1"/>
</dbReference>
<dbReference type="CDD" id="cd08297">
    <property type="entry name" value="CAD3"/>
    <property type="match status" value="1"/>
</dbReference>
<evidence type="ECO:0000256" key="1">
    <source>
        <dbReference type="ARBA" id="ARBA00001947"/>
    </source>
</evidence>
<organism evidence="11 12">
    <name type="scientific">Brevibacterium ammoniilyticum</name>
    <dbReference type="NCBI Taxonomy" id="1046555"/>
    <lineage>
        <taxon>Bacteria</taxon>
        <taxon>Bacillati</taxon>
        <taxon>Actinomycetota</taxon>
        <taxon>Actinomycetes</taxon>
        <taxon>Micrococcales</taxon>
        <taxon>Brevibacteriaceae</taxon>
        <taxon>Brevibacterium</taxon>
    </lineage>
</organism>
<dbReference type="Pfam" id="PF00107">
    <property type="entry name" value="ADH_zinc_N"/>
    <property type="match status" value="1"/>
</dbReference>
<evidence type="ECO:0000313" key="12">
    <source>
        <dbReference type="Proteomes" id="UP001498935"/>
    </source>
</evidence>
<dbReference type="Gene3D" id="3.90.180.10">
    <property type="entry name" value="Medium-chain alcohol dehydrogenases, catalytic domain"/>
    <property type="match status" value="1"/>
</dbReference>
<dbReference type="InterPro" id="IPR011032">
    <property type="entry name" value="GroES-like_sf"/>
</dbReference>
<evidence type="ECO:0000256" key="8">
    <source>
        <dbReference type="ARBA" id="ARBA00049243"/>
    </source>
</evidence>
<dbReference type="SMART" id="SM00829">
    <property type="entry name" value="PKS_ER"/>
    <property type="match status" value="1"/>
</dbReference>
<keyword evidence="4 9" id="KW-0479">Metal-binding</keyword>
<evidence type="ECO:0000313" key="11">
    <source>
        <dbReference type="EMBL" id="GAA5342340.1"/>
    </source>
</evidence>
<reference evidence="11 12" key="1">
    <citation type="submission" date="2024-02" db="EMBL/GenBank/DDBJ databases">
        <title>Characterization of antibiotic resistant novel bacterial strains and their environmental applications.</title>
        <authorList>
            <person name="Manzoor S."/>
            <person name="Abbas S."/>
            <person name="Arshad M."/>
            <person name="Li W.J."/>
            <person name="Ahmed I."/>
        </authorList>
    </citation>
    <scope>NUCLEOTIDE SEQUENCE [LARGE SCALE GENOMIC DNA]</scope>
    <source>
        <strain evidence="11 12">KACC 15558</strain>
    </source>
</reference>
<keyword evidence="5 9" id="KW-0862">Zinc</keyword>
<dbReference type="EC" id="1.1.1.1" evidence="3"/>
<protein>
    <recommendedName>
        <fullName evidence="3">alcohol dehydrogenase</fullName>
        <ecNumber evidence="3">1.1.1.1</ecNumber>
    </recommendedName>
</protein>
<evidence type="ECO:0000256" key="3">
    <source>
        <dbReference type="ARBA" id="ARBA00013190"/>
    </source>
</evidence>
<evidence type="ECO:0000256" key="5">
    <source>
        <dbReference type="ARBA" id="ARBA00022833"/>
    </source>
</evidence>
<dbReference type="EMBL" id="BAABNP010000023">
    <property type="protein sequence ID" value="GAA5342340.1"/>
    <property type="molecule type" value="Genomic_DNA"/>
</dbReference>
<comment type="cofactor">
    <cofactor evidence="1 9">
        <name>Zn(2+)</name>
        <dbReference type="ChEBI" id="CHEBI:29105"/>
    </cofactor>
</comment>
<dbReference type="SUPFAM" id="SSF51735">
    <property type="entry name" value="NAD(P)-binding Rossmann-fold domains"/>
    <property type="match status" value="1"/>
</dbReference>
<dbReference type="InterPro" id="IPR002328">
    <property type="entry name" value="ADH_Zn_CS"/>
</dbReference>
<dbReference type="NCBIfam" id="NF006940">
    <property type="entry name" value="PRK09422.1"/>
    <property type="match status" value="1"/>
</dbReference>
<dbReference type="SUPFAM" id="SSF50129">
    <property type="entry name" value="GroES-like"/>
    <property type="match status" value="1"/>
</dbReference>
<dbReference type="PANTHER" id="PTHR42940">
    <property type="entry name" value="ALCOHOL DEHYDROGENASE 1-RELATED"/>
    <property type="match status" value="1"/>
</dbReference>
<keyword evidence="12" id="KW-1185">Reference proteome</keyword>
<feature type="domain" description="Enoyl reductase (ER)" evidence="10">
    <location>
        <begin position="13"/>
        <end position="338"/>
    </location>
</feature>
<dbReference type="RefSeq" id="WP_259786990.1">
    <property type="nucleotide sequence ID" value="NZ_BAABBK010000024.1"/>
</dbReference>
<dbReference type="InterPro" id="IPR013154">
    <property type="entry name" value="ADH-like_N"/>
</dbReference>
<evidence type="ECO:0000256" key="7">
    <source>
        <dbReference type="ARBA" id="ARBA00049164"/>
    </source>
</evidence>
<evidence type="ECO:0000256" key="9">
    <source>
        <dbReference type="RuleBase" id="RU361277"/>
    </source>
</evidence>
<dbReference type="InterPro" id="IPR020843">
    <property type="entry name" value="ER"/>
</dbReference>
<dbReference type="InterPro" id="IPR013149">
    <property type="entry name" value="ADH-like_C"/>
</dbReference>
<comment type="caution">
    <text evidence="11">The sequence shown here is derived from an EMBL/GenBank/DDBJ whole genome shotgun (WGS) entry which is preliminary data.</text>
</comment>
<name>A0ABP9U429_9MICO</name>
<comment type="catalytic activity">
    <reaction evidence="8">
        <text>a primary alcohol + NAD(+) = an aldehyde + NADH + H(+)</text>
        <dbReference type="Rhea" id="RHEA:10736"/>
        <dbReference type="ChEBI" id="CHEBI:15378"/>
        <dbReference type="ChEBI" id="CHEBI:15734"/>
        <dbReference type="ChEBI" id="CHEBI:17478"/>
        <dbReference type="ChEBI" id="CHEBI:57540"/>
        <dbReference type="ChEBI" id="CHEBI:57945"/>
        <dbReference type="EC" id="1.1.1.1"/>
    </reaction>
</comment>
<evidence type="ECO:0000259" key="10">
    <source>
        <dbReference type="SMART" id="SM00829"/>
    </source>
</evidence>
<dbReference type="PROSITE" id="PS00059">
    <property type="entry name" value="ADH_ZINC"/>
    <property type="match status" value="1"/>
</dbReference>
<dbReference type="Proteomes" id="UP001498935">
    <property type="component" value="Unassembled WGS sequence"/>
</dbReference>
<proteinExistence type="inferred from homology"/>
<dbReference type="PANTHER" id="PTHR42940:SF8">
    <property type="entry name" value="VACUOLAR PROTEIN SORTING-ASSOCIATED PROTEIN 11"/>
    <property type="match status" value="1"/>
</dbReference>
<dbReference type="InterPro" id="IPR036291">
    <property type="entry name" value="NAD(P)-bd_dom_sf"/>
</dbReference>
<accession>A0ABP9U429</accession>
<comment type="similarity">
    <text evidence="2 9">Belongs to the zinc-containing alcohol dehydrogenase family.</text>
</comment>
<evidence type="ECO:0000256" key="2">
    <source>
        <dbReference type="ARBA" id="ARBA00008072"/>
    </source>
</evidence>
<dbReference type="Pfam" id="PF08240">
    <property type="entry name" value="ADH_N"/>
    <property type="match status" value="1"/>
</dbReference>
<gene>
    <name evidence="11" type="primary">adhP</name>
    <name evidence="11" type="ORF">KACC15558_33810</name>
</gene>
<evidence type="ECO:0000256" key="6">
    <source>
        <dbReference type="ARBA" id="ARBA00023002"/>
    </source>
</evidence>
<comment type="catalytic activity">
    <reaction evidence="7">
        <text>a secondary alcohol + NAD(+) = a ketone + NADH + H(+)</text>
        <dbReference type="Rhea" id="RHEA:10740"/>
        <dbReference type="ChEBI" id="CHEBI:15378"/>
        <dbReference type="ChEBI" id="CHEBI:17087"/>
        <dbReference type="ChEBI" id="CHEBI:35681"/>
        <dbReference type="ChEBI" id="CHEBI:57540"/>
        <dbReference type="ChEBI" id="CHEBI:57945"/>
        <dbReference type="EC" id="1.1.1.1"/>
    </reaction>
</comment>
<keyword evidence="6" id="KW-0560">Oxidoreductase</keyword>